<reference evidence="1 2" key="1">
    <citation type="submission" date="2020-09" db="EMBL/GenBank/DDBJ databases">
        <authorList>
            <person name="Tanuku N.R.S."/>
        </authorList>
    </citation>
    <scope>NUCLEOTIDE SEQUENCE [LARGE SCALE GENOMIC DNA]</scope>
    <source>
        <strain evidence="1 2">AK62</strain>
    </source>
</reference>
<dbReference type="RefSeq" id="WP_209286721.1">
    <property type="nucleotide sequence ID" value="NZ_JACVEW010000006.1"/>
</dbReference>
<organism evidence="1 2">
    <name type="scientific">Marinobacterium alkalitolerans</name>
    <dbReference type="NCBI Taxonomy" id="1542925"/>
    <lineage>
        <taxon>Bacteria</taxon>
        <taxon>Pseudomonadati</taxon>
        <taxon>Pseudomonadota</taxon>
        <taxon>Gammaproteobacteria</taxon>
        <taxon>Oceanospirillales</taxon>
        <taxon>Oceanospirillaceae</taxon>
        <taxon>Marinobacterium</taxon>
    </lineage>
</organism>
<dbReference type="Gene3D" id="3.30.2020.10">
    <property type="entry name" value="NE0471-like N-terminal domain"/>
    <property type="match status" value="1"/>
</dbReference>
<evidence type="ECO:0000313" key="1">
    <source>
        <dbReference type="EMBL" id="MBP0048100.1"/>
    </source>
</evidence>
<accession>A0ABS3Z8Q0</accession>
<dbReference type="EMBL" id="JACVEW010000006">
    <property type="protein sequence ID" value="MBP0048100.1"/>
    <property type="molecule type" value="Genomic_DNA"/>
</dbReference>
<gene>
    <name evidence="1" type="ORF">H9C73_05080</name>
</gene>
<dbReference type="SUPFAM" id="SSF143880">
    <property type="entry name" value="NE0471 N-terminal domain-like"/>
    <property type="match status" value="1"/>
</dbReference>
<dbReference type="Pfam" id="PF10387">
    <property type="entry name" value="DUF2442"/>
    <property type="match status" value="1"/>
</dbReference>
<sequence>MIKILNVDYTSPSSITLEFSDGSTAIFDLQKYLSEHEGPLLQPLHDTAYAQRLFIDCGALCWPNGLELSPARLYEYTHSKKVA</sequence>
<protein>
    <submittedName>
        <fullName evidence="1">DUF2442 domain-containing protein</fullName>
    </submittedName>
</protein>
<dbReference type="Proteomes" id="UP000810171">
    <property type="component" value="Unassembled WGS sequence"/>
</dbReference>
<evidence type="ECO:0000313" key="2">
    <source>
        <dbReference type="Proteomes" id="UP000810171"/>
    </source>
</evidence>
<comment type="caution">
    <text evidence="1">The sequence shown here is derived from an EMBL/GenBank/DDBJ whole genome shotgun (WGS) entry which is preliminary data.</text>
</comment>
<keyword evidence="2" id="KW-1185">Reference proteome</keyword>
<name>A0ABS3Z8Q0_9GAMM</name>
<dbReference type="InterPro" id="IPR036782">
    <property type="entry name" value="NE0471-like_N"/>
</dbReference>
<proteinExistence type="predicted"/>
<dbReference type="InterPro" id="IPR018841">
    <property type="entry name" value="DUF2442"/>
</dbReference>